<dbReference type="AlphaFoldDB" id="A0A1M5TNM8"/>
<protein>
    <submittedName>
        <fullName evidence="1">Uncharacterized protein</fullName>
    </submittedName>
</protein>
<name>A0A1M5TNM8_9BRAD</name>
<dbReference type="EMBL" id="LT670817">
    <property type="protein sequence ID" value="SHH52236.1"/>
    <property type="molecule type" value="Genomic_DNA"/>
</dbReference>
<accession>A0A1M5TNM8</accession>
<reference evidence="1 2" key="1">
    <citation type="submission" date="2016-11" db="EMBL/GenBank/DDBJ databases">
        <authorList>
            <person name="Jaros S."/>
            <person name="Januszkiewicz K."/>
            <person name="Wedrychowicz H."/>
        </authorList>
    </citation>
    <scope>NUCLEOTIDE SEQUENCE [LARGE SCALE GENOMIC DNA]</scope>
    <source>
        <strain evidence="1 2">GAS138</strain>
    </source>
</reference>
<proteinExistence type="predicted"/>
<dbReference type="RefSeq" id="WP_276329277.1">
    <property type="nucleotide sequence ID" value="NZ_LT670817.1"/>
</dbReference>
<evidence type="ECO:0000313" key="1">
    <source>
        <dbReference type="EMBL" id="SHH52236.1"/>
    </source>
</evidence>
<gene>
    <name evidence="1" type="ORF">SAMN05443248_5093</name>
</gene>
<evidence type="ECO:0000313" key="2">
    <source>
        <dbReference type="Proteomes" id="UP000189796"/>
    </source>
</evidence>
<organism evidence="1 2">
    <name type="scientific">Bradyrhizobium erythrophlei</name>
    <dbReference type="NCBI Taxonomy" id="1437360"/>
    <lineage>
        <taxon>Bacteria</taxon>
        <taxon>Pseudomonadati</taxon>
        <taxon>Pseudomonadota</taxon>
        <taxon>Alphaproteobacteria</taxon>
        <taxon>Hyphomicrobiales</taxon>
        <taxon>Nitrobacteraceae</taxon>
        <taxon>Bradyrhizobium</taxon>
    </lineage>
</organism>
<sequence length="44" mass="4706">MIDCAAGEQCGAKVGSALAPFEQQTSGFKFGQIVSFLLERRSQV</sequence>
<dbReference type="Proteomes" id="UP000189796">
    <property type="component" value="Chromosome I"/>
</dbReference>